<evidence type="ECO:0000313" key="1">
    <source>
        <dbReference type="EMBL" id="ATQ67360.1"/>
    </source>
</evidence>
<accession>A0A2D2CX73</accession>
<keyword evidence="2" id="KW-1185">Reference proteome</keyword>
<evidence type="ECO:0000313" key="2">
    <source>
        <dbReference type="Proteomes" id="UP000230709"/>
    </source>
</evidence>
<proteinExistence type="predicted"/>
<dbReference type="KEGG" id="mtw:CQW49_05220"/>
<dbReference type="Pfam" id="PF20039">
    <property type="entry name" value="DUF6441"/>
    <property type="match status" value="1"/>
</dbReference>
<dbReference type="STRING" id="595536.GCA_000178815_04116"/>
<protein>
    <submittedName>
        <fullName evidence="1">Uncharacterized protein</fullName>
    </submittedName>
</protein>
<dbReference type="InterPro" id="IPR045622">
    <property type="entry name" value="DUF6441"/>
</dbReference>
<organism evidence="1 2">
    <name type="scientific">Methylosinus trichosporium (strain ATCC 35070 / NCIMB 11131 / UNIQEM 75 / OB3b)</name>
    <dbReference type="NCBI Taxonomy" id="595536"/>
    <lineage>
        <taxon>Bacteria</taxon>
        <taxon>Pseudomonadati</taxon>
        <taxon>Pseudomonadota</taxon>
        <taxon>Alphaproteobacteria</taxon>
        <taxon>Hyphomicrobiales</taxon>
        <taxon>Methylocystaceae</taxon>
        <taxon>Methylosinus</taxon>
    </lineage>
</organism>
<dbReference type="Proteomes" id="UP000230709">
    <property type="component" value="Chromosome"/>
</dbReference>
<gene>
    <name evidence="1" type="ORF">CQW49_05220</name>
</gene>
<reference evidence="2" key="1">
    <citation type="submission" date="2017-10" db="EMBL/GenBank/DDBJ databases">
        <title>Completed PacBio SMRT sequence of Methylosinus trichosporium OB3b reveals presence of a third large plasmid.</title>
        <authorList>
            <person name="Charles T.C."/>
            <person name="Lynch M.D.J."/>
            <person name="Heil J.R."/>
            <person name="Cheng J."/>
        </authorList>
    </citation>
    <scope>NUCLEOTIDE SEQUENCE [LARGE SCALE GENOMIC DNA]</scope>
    <source>
        <strain evidence="2">OB3b</strain>
    </source>
</reference>
<sequence>MKGTLDAIQLELARATRRATERSGHALKLRLRERTDAAFPPKTRLAQTWRGDVYPDASSTTLEPAYYVYTKAPKIIHAFDKGATIRARNGVYLAIPAPAAGVRQWNRALTPREWQAATGIELTFVPLAGGQHALLVAHAYWQRQAPKYRHRRKFSPILARIMSRGQRFVPIFYLSKQTTLRKRLDIEAIAREFGGSFRDSLERELAKME</sequence>
<name>A0A2D2CX73_METT3</name>
<dbReference type="EMBL" id="CP023737">
    <property type="protein sequence ID" value="ATQ67360.1"/>
    <property type="molecule type" value="Genomic_DNA"/>
</dbReference>
<dbReference type="AlphaFoldDB" id="A0A2D2CX73"/>